<keyword evidence="2" id="KW-1185">Reference proteome</keyword>
<dbReference type="EMBL" id="SWMU01000001">
    <property type="protein sequence ID" value="TKS57683.1"/>
    <property type="molecule type" value="Genomic_DNA"/>
</dbReference>
<name>A0A4U5TU43_9FLAO</name>
<dbReference type="Proteomes" id="UP000306552">
    <property type="component" value="Unassembled WGS sequence"/>
</dbReference>
<protein>
    <submittedName>
        <fullName evidence="1">Uncharacterized protein</fullName>
    </submittedName>
</protein>
<proteinExistence type="predicted"/>
<dbReference type="AlphaFoldDB" id="A0A4U5TU43"/>
<sequence>MSRDTVLTAFSELKNRGIINSTGGKGYYVVNNNIRIQSKVFLLFDELNAIKEDLYKALIRYLANEVQIDVFFHHYDQQLFADIIKKNLDTYNYYVIMPANLRDIEACIDLLEDDKVYILDQLRPRIIKIFCSLSRL</sequence>
<dbReference type="OrthoDB" id="742238at2"/>
<comment type="caution">
    <text evidence="1">The sequence shown here is derived from an EMBL/GenBank/DDBJ whole genome shotgun (WGS) entry which is preliminary data.</text>
</comment>
<evidence type="ECO:0000313" key="2">
    <source>
        <dbReference type="Proteomes" id="UP000306552"/>
    </source>
</evidence>
<evidence type="ECO:0000313" key="1">
    <source>
        <dbReference type="EMBL" id="TKS57683.1"/>
    </source>
</evidence>
<gene>
    <name evidence="1" type="ORF">FCN74_00695</name>
</gene>
<accession>A0A4U5TU43</accession>
<reference evidence="1 2" key="1">
    <citation type="submission" date="2019-04" db="EMBL/GenBank/DDBJ databases">
        <title>Psychroflexus halotolerans sp. nov., isolated from a marine solar saltern.</title>
        <authorList>
            <person name="Feng X."/>
        </authorList>
    </citation>
    <scope>NUCLEOTIDE SEQUENCE [LARGE SCALE GENOMIC DNA]</scope>
    <source>
        <strain evidence="1 2">WDS2C27</strain>
    </source>
</reference>
<organism evidence="1 2">
    <name type="scientific">Mesohalobacter halotolerans</name>
    <dbReference type="NCBI Taxonomy" id="1883405"/>
    <lineage>
        <taxon>Bacteria</taxon>
        <taxon>Pseudomonadati</taxon>
        <taxon>Bacteroidota</taxon>
        <taxon>Flavobacteriia</taxon>
        <taxon>Flavobacteriales</taxon>
        <taxon>Flavobacteriaceae</taxon>
        <taxon>Mesohalobacter</taxon>
    </lineage>
</organism>